<dbReference type="Gramene" id="Kaladp0321s0002.1.v1.1">
    <property type="protein sequence ID" value="Kaladp0321s0002.1.v1.1.CDS.1"/>
    <property type="gene ID" value="Kaladp0321s0002.v1.1"/>
</dbReference>
<evidence type="ECO:0000313" key="3">
    <source>
        <dbReference type="Proteomes" id="UP000594263"/>
    </source>
</evidence>
<keyword evidence="3" id="KW-1185">Reference proteome</keyword>
<feature type="signal peptide" evidence="1">
    <location>
        <begin position="1"/>
        <end position="20"/>
    </location>
</feature>
<name>A0A7N0V810_KALFE</name>
<reference evidence="2" key="1">
    <citation type="submission" date="2021-01" db="UniProtKB">
        <authorList>
            <consortium name="EnsemblPlants"/>
        </authorList>
    </citation>
    <scope>IDENTIFICATION</scope>
</reference>
<organism evidence="2 3">
    <name type="scientific">Kalanchoe fedtschenkoi</name>
    <name type="common">Lavender scallops</name>
    <name type="synonym">South American air plant</name>
    <dbReference type="NCBI Taxonomy" id="63787"/>
    <lineage>
        <taxon>Eukaryota</taxon>
        <taxon>Viridiplantae</taxon>
        <taxon>Streptophyta</taxon>
        <taxon>Embryophyta</taxon>
        <taxon>Tracheophyta</taxon>
        <taxon>Spermatophyta</taxon>
        <taxon>Magnoliopsida</taxon>
        <taxon>eudicotyledons</taxon>
        <taxon>Gunneridae</taxon>
        <taxon>Pentapetalae</taxon>
        <taxon>Saxifragales</taxon>
        <taxon>Crassulaceae</taxon>
        <taxon>Kalanchoe</taxon>
    </lineage>
</organism>
<evidence type="ECO:0000313" key="2">
    <source>
        <dbReference type="EnsemblPlants" id="Kaladp0321s0002.1.v1.1.CDS.1"/>
    </source>
</evidence>
<evidence type="ECO:0008006" key="4">
    <source>
        <dbReference type="Google" id="ProtNLM"/>
    </source>
</evidence>
<proteinExistence type="predicted"/>
<feature type="chain" id="PRO_5029639688" description="Secreted protein" evidence="1">
    <location>
        <begin position="21"/>
        <end position="67"/>
    </location>
</feature>
<sequence length="67" mass="7230">MKMMAPAWAGVALLQCCVHACVHPGSSCIFFKAPDLGIIRNTSRPVATLASVLMLSLFLILKCLQKL</sequence>
<evidence type="ECO:0000256" key="1">
    <source>
        <dbReference type="SAM" id="SignalP"/>
    </source>
</evidence>
<keyword evidence="1" id="KW-0732">Signal</keyword>
<dbReference type="EnsemblPlants" id="Kaladp0321s0002.1.v1.1">
    <property type="protein sequence ID" value="Kaladp0321s0002.1.v1.1.CDS.1"/>
    <property type="gene ID" value="Kaladp0321s0002.v1.1"/>
</dbReference>
<protein>
    <recommendedName>
        <fullName evidence="4">Secreted protein</fullName>
    </recommendedName>
</protein>
<dbReference type="AlphaFoldDB" id="A0A7N0V810"/>
<dbReference type="Proteomes" id="UP000594263">
    <property type="component" value="Unplaced"/>
</dbReference>
<accession>A0A7N0V810</accession>